<feature type="compositionally biased region" description="Low complexity" evidence="1">
    <location>
        <begin position="448"/>
        <end position="461"/>
    </location>
</feature>
<gene>
    <name evidence="2" type="ORF">JAAARDRAFT_51784</name>
</gene>
<feature type="compositionally biased region" description="Basic and acidic residues" evidence="1">
    <location>
        <begin position="309"/>
        <end position="338"/>
    </location>
</feature>
<feature type="region of interest" description="Disordered" evidence="1">
    <location>
        <begin position="521"/>
        <end position="544"/>
    </location>
</feature>
<feature type="compositionally biased region" description="Polar residues" evidence="1">
    <location>
        <begin position="387"/>
        <end position="412"/>
    </location>
</feature>
<feature type="compositionally biased region" description="Basic and acidic residues" evidence="1">
    <location>
        <begin position="279"/>
        <end position="290"/>
    </location>
</feature>
<dbReference type="AlphaFoldDB" id="A0A067P691"/>
<proteinExistence type="predicted"/>
<keyword evidence="3" id="KW-1185">Reference proteome</keyword>
<protein>
    <submittedName>
        <fullName evidence="2">Uncharacterized protein</fullName>
    </submittedName>
</protein>
<dbReference type="HOGENOM" id="CLU_412804_0_0_1"/>
<feature type="region of interest" description="Disordered" evidence="1">
    <location>
        <begin position="245"/>
        <end position="348"/>
    </location>
</feature>
<feature type="compositionally biased region" description="Basic and acidic residues" evidence="1">
    <location>
        <begin position="245"/>
        <end position="254"/>
    </location>
</feature>
<sequence length="544" mass="60411">MPPRQEAPSYDLTDPDIDVLIGFHERYKAAKRHQRKPLLDEATQTIVMHLEAVGPVTTKVKMSITKPMFDPVLDEYGKWYPTGCWWSPISVLEYLMFEDIKERQQEKKCESDDPKGMFKYYQIVVSELMRGLDTDVKREYEKLAAEGNRLGPPPTVQQSGEACDGSVTKFLRLMWEKLGVYAVTLFGYKGSDGKIIYFWFVASSQCGPYGAKCDVPSTRRVAAFFARMKLLRRVRLWSIGLNGSDQDKNFDTGDPRSMPSRNKKAWKAPPFNPKAKKGRGNEKWIRKTESTSKPAHSNSTGSSHGITTRSKEDDTEDKITSTEEEDYRTSDEEGDKGNGSDIAGSDCEVRWGLPPQRRYLDGCLSTEQYVLASVEDHANFKPYPTTLPKSTSGKSTEPSTSNLQANEPSLPTNSPPHTEPGLTMYTQDALKGNAMDVGAPTASPEVLTSSPPAASTATQSPLADAGNLPLSLPVHIEKHKRAEKQWSTPTEPTLKTGPPKKRPKVSEGFDATLATQSYILHSPCPTQPAPKRSAVPRTQDCQLV</sequence>
<dbReference type="Proteomes" id="UP000027265">
    <property type="component" value="Unassembled WGS sequence"/>
</dbReference>
<dbReference type="EMBL" id="KL197788">
    <property type="protein sequence ID" value="KDQ49350.1"/>
    <property type="molecule type" value="Genomic_DNA"/>
</dbReference>
<dbReference type="InParanoid" id="A0A067P691"/>
<reference evidence="3" key="1">
    <citation type="journal article" date="2014" name="Proc. Natl. Acad. Sci. U.S.A.">
        <title>Extensive sampling of basidiomycete genomes demonstrates inadequacy of the white-rot/brown-rot paradigm for wood decay fungi.</title>
        <authorList>
            <person name="Riley R."/>
            <person name="Salamov A.A."/>
            <person name="Brown D.W."/>
            <person name="Nagy L.G."/>
            <person name="Floudas D."/>
            <person name="Held B.W."/>
            <person name="Levasseur A."/>
            <person name="Lombard V."/>
            <person name="Morin E."/>
            <person name="Otillar R."/>
            <person name="Lindquist E.A."/>
            <person name="Sun H."/>
            <person name="LaButti K.M."/>
            <person name="Schmutz J."/>
            <person name="Jabbour D."/>
            <person name="Luo H."/>
            <person name="Baker S.E."/>
            <person name="Pisabarro A.G."/>
            <person name="Walton J.D."/>
            <person name="Blanchette R.A."/>
            <person name="Henrissat B."/>
            <person name="Martin F."/>
            <person name="Cullen D."/>
            <person name="Hibbett D.S."/>
            <person name="Grigoriev I.V."/>
        </authorList>
    </citation>
    <scope>NUCLEOTIDE SEQUENCE [LARGE SCALE GENOMIC DNA]</scope>
    <source>
        <strain evidence="3">MUCL 33604</strain>
    </source>
</reference>
<evidence type="ECO:0000313" key="3">
    <source>
        <dbReference type="Proteomes" id="UP000027265"/>
    </source>
</evidence>
<accession>A0A067P691</accession>
<feature type="region of interest" description="Disordered" evidence="1">
    <location>
        <begin position="380"/>
        <end position="508"/>
    </location>
</feature>
<organism evidence="2 3">
    <name type="scientific">Jaapia argillacea MUCL 33604</name>
    <dbReference type="NCBI Taxonomy" id="933084"/>
    <lineage>
        <taxon>Eukaryota</taxon>
        <taxon>Fungi</taxon>
        <taxon>Dikarya</taxon>
        <taxon>Basidiomycota</taxon>
        <taxon>Agaricomycotina</taxon>
        <taxon>Agaricomycetes</taxon>
        <taxon>Agaricomycetidae</taxon>
        <taxon>Jaapiales</taxon>
        <taxon>Jaapiaceae</taxon>
        <taxon>Jaapia</taxon>
    </lineage>
</organism>
<evidence type="ECO:0000256" key="1">
    <source>
        <dbReference type="SAM" id="MobiDB-lite"/>
    </source>
</evidence>
<evidence type="ECO:0000313" key="2">
    <source>
        <dbReference type="EMBL" id="KDQ49350.1"/>
    </source>
</evidence>
<name>A0A067P691_9AGAM</name>
<feature type="compositionally biased region" description="Polar residues" evidence="1">
    <location>
        <begin position="291"/>
        <end position="308"/>
    </location>
</feature>